<comment type="caution">
    <text evidence="2">The sequence shown here is derived from an EMBL/GenBank/DDBJ whole genome shotgun (WGS) entry which is preliminary data.</text>
</comment>
<sequence>MSNGATMNEIIVNRLNSNGQLTLIQMVKTNGTGVNITIADPLFSQGSLQVYSNYLFAVNPGSNTLSMFSINLLNATELTLVSVERVNGWFPISVTVNLKYACVLTGGNATGIRCFTYNTSGLYVVRSFDRNLTSYISQSNPPMGPPGTMSEILFSADNSALIVAVKGYNSTMLGYLLFYPFIDLNMLATNATQQILTNGIFPFSMTLINMNGLLVTDPKPNGVLTMNYLAENGSISNIMLTKINSTLAGALCWSIYSSMTRNYYVIGSNPAAIVELNVNLSSTSKPVQIVQYYSLPNDTGALDATVVNVAGIDYLFVIGTTAHAISSYRLNGPGNATFNDVFTVQPGNTTSIPKLAGIAGFIQKSSSDASLILPSIIITMIYFICLSILKPIFLF</sequence>
<dbReference type="SUPFAM" id="SSF63825">
    <property type="entry name" value="YWTD domain"/>
    <property type="match status" value="1"/>
</dbReference>
<accession>A0A814JM86</accession>
<evidence type="ECO:0000313" key="4">
    <source>
        <dbReference type="Proteomes" id="UP000663854"/>
    </source>
</evidence>
<dbReference type="Proteomes" id="UP000663854">
    <property type="component" value="Unassembled WGS sequence"/>
</dbReference>
<keyword evidence="1" id="KW-0472">Membrane</keyword>
<keyword evidence="5" id="KW-1185">Reference proteome</keyword>
<proteinExistence type="predicted"/>
<evidence type="ECO:0000313" key="5">
    <source>
        <dbReference type="Proteomes" id="UP000663870"/>
    </source>
</evidence>
<organism evidence="2 4">
    <name type="scientific">Rotaria sordida</name>
    <dbReference type="NCBI Taxonomy" id="392033"/>
    <lineage>
        <taxon>Eukaryota</taxon>
        <taxon>Metazoa</taxon>
        <taxon>Spiralia</taxon>
        <taxon>Gnathifera</taxon>
        <taxon>Rotifera</taxon>
        <taxon>Eurotatoria</taxon>
        <taxon>Bdelloidea</taxon>
        <taxon>Philodinida</taxon>
        <taxon>Philodinidae</taxon>
        <taxon>Rotaria</taxon>
    </lineage>
</organism>
<dbReference type="EMBL" id="CAJNOH010000435">
    <property type="protein sequence ID" value="CAF1039625.1"/>
    <property type="molecule type" value="Genomic_DNA"/>
</dbReference>
<feature type="transmembrane region" description="Helical" evidence="1">
    <location>
        <begin position="371"/>
        <end position="389"/>
    </location>
</feature>
<evidence type="ECO:0000313" key="3">
    <source>
        <dbReference type="EMBL" id="CAF1491700.1"/>
    </source>
</evidence>
<dbReference type="AlphaFoldDB" id="A0A814JM86"/>
<reference evidence="2" key="1">
    <citation type="submission" date="2021-02" db="EMBL/GenBank/DDBJ databases">
        <authorList>
            <person name="Nowell W R."/>
        </authorList>
    </citation>
    <scope>NUCLEOTIDE SEQUENCE</scope>
</reference>
<dbReference type="EMBL" id="CAJNOL010002353">
    <property type="protein sequence ID" value="CAF1491700.1"/>
    <property type="molecule type" value="Genomic_DNA"/>
</dbReference>
<keyword evidence="1" id="KW-0812">Transmembrane</keyword>
<evidence type="ECO:0000313" key="2">
    <source>
        <dbReference type="EMBL" id="CAF1039625.1"/>
    </source>
</evidence>
<protein>
    <submittedName>
        <fullName evidence="2">Uncharacterized protein</fullName>
    </submittedName>
</protein>
<keyword evidence="1" id="KW-1133">Transmembrane helix</keyword>
<gene>
    <name evidence="3" type="ORF">JXQ802_LOCUS39901</name>
    <name evidence="2" type="ORF">PYM288_LOCUS16572</name>
</gene>
<name>A0A814JM86_9BILA</name>
<evidence type="ECO:0000256" key="1">
    <source>
        <dbReference type="SAM" id="Phobius"/>
    </source>
</evidence>
<dbReference type="Proteomes" id="UP000663870">
    <property type="component" value="Unassembled WGS sequence"/>
</dbReference>